<name>A0A9P4NN36_9PEZI</name>
<comment type="caution">
    <text evidence="2">The sequence shown here is derived from an EMBL/GenBank/DDBJ whole genome shotgun (WGS) entry which is preliminary data.</text>
</comment>
<dbReference type="Proteomes" id="UP000800235">
    <property type="component" value="Unassembled WGS sequence"/>
</dbReference>
<feature type="region of interest" description="Disordered" evidence="1">
    <location>
        <begin position="65"/>
        <end position="98"/>
    </location>
</feature>
<sequence>MVTHSVERILEELKGMHALLSEDLAARNQTILQQRIEIGNLTEELAELRKEADANYSPSNISSYPVLVPSSSSPAPSRNSRDSTPFVRKRRRFSSPSSDGFQVFGATLTPEDSLIPLKNLPQDIQDMMEEHLHFWESPIGRFSGRANFKWRNSVLGHKSCIGQSVRRGACDISISEGKTVACRQCMNSSRLCVRMVGKGVLHISPCREKERRGTYRDRGYWLWQRSVTTTFIKGEYK</sequence>
<proteinExistence type="predicted"/>
<dbReference type="OrthoDB" id="10657985at2759"/>
<protein>
    <submittedName>
        <fullName evidence="2">Uncharacterized protein</fullName>
    </submittedName>
</protein>
<dbReference type="EMBL" id="MU007056">
    <property type="protein sequence ID" value="KAF2428071.1"/>
    <property type="molecule type" value="Genomic_DNA"/>
</dbReference>
<keyword evidence="3" id="KW-1185">Reference proteome</keyword>
<reference evidence="2" key="1">
    <citation type="journal article" date="2020" name="Stud. Mycol.">
        <title>101 Dothideomycetes genomes: a test case for predicting lifestyles and emergence of pathogens.</title>
        <authorList>
            <person name="Haridas S."/>
            <person name="Albert R."/>
            <person name="Binder M."/>
            <person name="Bloem J."/>
            <person name="Labutti K."/>
            <person name="Salamov A."/>
            <person name="Andreopoulos B."/>
            <person name="Baker S."/>
            <person name="Barry K."/>
            <person name="Bills G."/>
            <person name="Bluhm B."/>
            <person name="Cannon C."/>
            <person name="Castanera R."/>
            <person name="Culley D."/>
            <person name="Daum C."/>
            <person name="Ezra D."/>
            <person name="Gonzalez J."/>
            <person name="Henrissat B."/>
            <person name="Kuo A."/>
            <person name="Liang C."/>
            <person name="Lipzen A."/>
            <person name="Lutzoni F."/>
            <person name="Magnuson J."/>
            <person name="Mondo S."/>
            <person name="Nolan M."/>
            <person name="Ohm R."/>
            <person name="Pangilinan J."/>
            <person name="Park H.-J."/>
            <person name="Ramirez L."/>
            <person name="Alfaro M."/>
            <person name="Sun H."/>
            <person name="Tritt A."/>
            <person name="Yoshinaga Y."/>
            <person name="Zwiers L.-H."/>
            <person name="Turgeon B."/>
            <person name="Goodwin S."/>
            <person name="Spatafora J."/>
            <person name="Crous P."/>
            <person name="Grigoriev I."/>
        </authorList>
    </citation>
    <scope>NUCLEOTIDE SEQUENCE</scope>
    <source>
        <strain evidence="2">CBS 130266</strain>
    </source>
</reference>
<evidence type="ECO:0000256" key="1">
    <source>
        <dbReference type="SAM" id="MobiDB-lite"/>
    </source>
</evidence>
<feature type="compositionally biased region" description="Low complexity" evidence="1">
    <location>
        <begin position="65"/>
        <end position="78"/>
    </location>
</feature>
<dbReference type="AlphaFoldDB" id="A0A9P4NN36"/>
<accession>A0A9P4NN36</accession>
<organism evidence="2 3">
    <name type="scientific">Tothia fuscella</name>
    <dbReference type="NCBI Taxonomy" id="1048955"/>
    <lineage>
        <taxon>Eukaryota</taxon>
        <taxon>Fungi</taxon>
        <taxon>Dikarya</taxon>
        <taxon>Ascomycota</taxon>
        <taxon>Pezizomycotina</taxon>
        <taxon>Dothideomycetes</taxon>
        <taxon>Pleosporomycetidae</taxon>
        <taxon>Venturiales</taxon>
        <taxon>Cylindrosympodiaceae</taxon>
        <taxon>Tothia</taxon>
    </lineage>
</organism>
<evidence type="ECO:0000313" key="2">
    <source>
        <dbReference type="EMBL" id="KAF2428071.1"/>
    </source>
</evidence>
<gene>
    <name evidence="2" type="ORF">EJ08DRAFT_735768</name>
</gene>
<evidence type="ECO:0000313" key="3">
    <source>
        <dbReference type="Proteomes" id="UP000800235"/>
    </source>
</evidence>